<keyword evidence="3" id="KW-0804">Transcription</keyword>
<evidence type="ECO:0000313" key="6">
    <source>
        <dbReference type="Proteomes" id="UP000249016"/>
    </source>
</evidence>
<dbReference type="Gene3D" id="1.10.10.60">
    <property type="entry name" value="Homeodomain-like"/>
    <property type="match status" value="2"/>
</dbReference>
<evidence type="ECO:0000256" key="1">
    <source>
        <dbReference type="ARBA" id="ARBA00023015"/>
    </source>
</evidence>
<feature type="domain" description="HTH araC/xylS-type" evidence="4">
    <location>
        <begin position="16"/>
        <end position="114"/>
    </location>
</feature>
<evidence type="ECO:0000256" key="2">
    <source>
        <dbReference type="ARBA" id="ARBA00023125"/>
    </source>
</evidence>
<dbReference type="EMBL" id="QLII01000001">
    <property type="protein sequence ID" value="RAI75398.1"/>
    <property type="molecule type" value="Genomic_DNA"/>
</dbReference>
<dbReference type="GO" id="GO:0003700">
    <property type="term" value="F:DNA-binding transcription factor activity"/>
    <property type="evidence" value="ECO:0007669"/>
    <property type="project" value="InterPro"/>
</dbReference>
<organism evidence="5 6">
    <name type="scientific">Spirosoma telluris</name>
    <dbReference type="NCBI Taxonomy" id="2183553"/>
    <lineage>
        <taxon>Bacteria</taxon>
        <taxon>Pseudomonadati</taxon>
        <taxon>Bacteroidota</taxon>
        <taxon>Cytophagia</taxon>
        <taxon>Cytophagales</taxon>
        <taxon>Cytophagaceae</taxon>
        <taxon>Spirosoma</taxon>
    </lineage>
</organism>
<dbReference type="PROSITE" id="PS00041">
    <property type="entry name" value="HTH_ARAC_FAMILY_1"/>
    <property type="match status" value="1"/>
</dbReference>
<protein>
    <submittedName>
        <fullName evidence="5">AraC family transcriptional regulator</fullName>
    </submittedName>
</protein>
<comment type="caution">
    <text evidence="5">The sequence shown here is derived from an EMBL/GenBank/DDBJ whole genome shotgun (WGS) entry which is preliminary data.</text>
</comment>
<keyword evidence="2" id="KW-0238">DNA-binding</keyword>
<evidence type="ECO:0000259" key="4">
    <source>
        <dbReference type="PROSITE" id="PS01124"/>
    </source>
</evidence>
<proteinExistence type="predicted"/>
<dbReference type="PROSITE" id="PS01124">
    <property type="entry name" value="HTH_ARAC_FAMILY_2"/>
    <property type="match status" value="1"/>
</dbReference>
<name>A0A327NRP4_9BACT</name>
<dbReference type="RefSeq" id="WP_111343768.1">
    <property type="nucleotide sequence ID" value="NZ_QLII01000001.1"/>
</dbReference>
<reference evidence="5 6" key="1">
    <citation type="submission" date="2018-06" db="EMBL/GenBank/DDBJ databases">
        <title>Spirosoma sp. HMF3257 Genome sequencing and assembly.</title>
        <authorList>
            <person name="Kang H."/>
            <person name="Cha I."/>
            <person name="Kim H."/>
            <person name="Kang J."/>
            <person name="Joh K."/>
        </authorList>
    </citation>
    <scope>NUCLEOTIDE SEQUENCE [LARGE SCALE GENOMIC DNA]</scope>
    <source>
        <strain evidence="5 6">HMF3257</strain>
    </source>
</reference>
<dbReference type="AlphaFoldDB" id="A0A327NRP4"/>
<keyword evidence="6" id="KW-1185">Reference proteome</keyword>
<evidence type="ECO:0000256" key="3">
    <source>
        <dbReference type="ARBA" id="ARBA00023163"/>
    </source>
</evidence>
<dbReference type="InterPro" id="IPR020449">
    <property type="entry name" value="Tscrpt_reg_AraC-type_HTH"/>
</dbReference>
<dbReference type="PANTHER" id="PTHR46796:SF14">
    <property type="entry name" value="TRANSCRIPTIONAL REGULATORY PROTEIN"/>
    <property type="match status" value="1"/>
</dbReference>
<dbReference type="InterPro" id="IPR050204">
    <property type="entry name" value="AraC_XylS_family_regulators"/>
</dbReference>
<dbReference type="Proteomes" id="UP000249016">
    <property type="component" value="Unassembled WGS sequence"/>
</dbReference>
<accession>A0A327NRP4</accession>
<dbReference type="PRINTS" id="PR00032">
    <property type="entry name" value="HTHARAC"/>
</dbReference>
<gene>
    <name evidence="5" type="ORF">HMF3257_16665</name>
</gene>
<dbReference type="InterPro" id="IPR018060">
    <property type="entry name" value="HTH_AraC"/>
</dbReference>
<dbReference type="InterPro" id="IPR018062">
    <property type="entry name" value="HTH_AraC-typ_CS"/>
</dbReference>
<dbReference type="SMART" id="SM00342">
    <property type="entry name" value="HTH_ARAC"/>
    <property type="match status" value="1"/>
</dbReference>
<dbReference type="PANTHER" id="PTHR46796">
    <property type="entry name" value="HTH-TYPE TRANSCRIPTIONAL ACTIVATOR RHAS-RELATED"/>
    <property type="match status" value="1"/>
</dbReference>
<keyword evidence="1" id="KW-0805">Transcription regulation</keyword>
<dbReference type="InterPro" id="IPR009057">
    <property type="entry name" value="Homeodomain-like_sf"/>
</dbReference>
<dbReference type="SUPFAM" id="SSF46689">
    <property type="entry name" value="Homeodomain-like"/>
    <property type="match status" value="2"/>
</dbReference>
<dbReference type="GO" id="GO:0043565">
    <property type="term" value="F:sequence-specific DNA binding"/>
    <property type="evidence" value="ECO:0007669"/>
    <property type="project" value="InterPro"/>
</dbReference>
<dbReference type="Pfam" id="PF12833">
    <property type="entry name" value="HTH_18"/>
    <property type="match status" value="1"/>
</dbReference>
<dbReference type="OrthoDB" id="642439at2"/>
<sequence>MQPDEYPKLYRYRRLVQAKLFIDQHFTEKINLNAIADEAYFSKYHFIRLFKTSYGYTPHQYLIRLRIEKARLLLSRPTLRIEDVSYAVGFESLYSFSLLFKKQIGQTPTQFRQHSLDRTRRLRLEPRAFIPSCLSSSGYVHDED</sequence>
<evidence type="ECO:0000313" key="5">
    <source>
        <dbReference type="EMBL" id="RAI75398.1"/>
    </source>
</evidence>